<name>X0Z780_9ZZZZ</name>
<comment type="caution">
    <text evidence="1">The sequence shown here is derived from an EMBL/GenBank/DDBJ whole genome shotgun (WGS) entry which is preliminary data.</text>
</comment>
<accession>X0Z780</accession>
<proteinExistence type="predicted"/>
<gene>
    <name evidence="1" type="ORF">S01H1_83342</name>
</gene>
<reference evidence="1" key="1">
    <citation type="journal article" date="2014" name="Front. Microbiol.">
        <title>High frequency of phylogenetically diverse reductive dehalogenase-homologous genes in deep subseafloor sedimentary metagenomes.</title>
        <authorList>
            <person name="Kawai M."/>
            <person name="Futagami T."/>
            <person name="Toyoda A."/>
            <person name="Takaki Y."/>
            <person name="Nishi S."/>
            <person name="Hori S."/>
            <person name="Arai W."/>
            <person name="Tsubouchi T."/>
            <person name="Morono Y."/>
            <person name="Uchiyama I."/>
            <person name="Ito T."/>
            <person name="Fujiyama A."/>
            <person name="Inagaki F."/>
            <person name="Takami H."/>
        </authorList>
    </citation>
    <scope>NUCLEOTIDE SEQUENCE</scope>
    <source>
        <strain evidence="1">Expedition CK06-06</strain>
    </source>
</reference>
<organism evidence="1">
    <name type="scientific">marine sediment metagenome</name>
    <dbReference type="NCBI Taxonomy" id="412755"/>
    <lineage>
        <taxon>unclassified sequences</taxon>
        <taxon>metagenomes</taxon>
        <taxon>ecological metagenomes</taxon>
    </lineage>
</organism>
<dbReference type="AlphaFoldDB" id="X0Z780"/>
<protein>
    <submittedName>
        <fullName evidence="1">Uncharacterized protein</fullName>
    </submittedName>
</protein>
<sequence>MLVLDLLGNVGAYPLEWISDKTSNGWETKSDALQLEHAGGGGARATKASSKLGL</sequence>
<dbReference type="EMBL" id="BARS01056640">
    <property type="protein sequence ID" value="GAG44401.1"/>
    <property type="molecule type" value="Genomic_DNA"/>
</dbReference>
<evidence type="ECO:0000313" key="1">
    <source>
        <dbReference type="EMBL" id="GAG44401.1"/>
    </source>
</evidence>